<keyword evidence="2" id="KW-0472">Membrane</keyword>
<dbReference type="Proteomes" id="UP001521184">
    <property type="component" value="Unassembled WGS sequence"/>
</dbReference>
<comment type="caution">
    <text evidence="3">The sequence shown here is derived from an EMBL/GenBank/DDBJ whole genome shotgun (WGS) entry which is preliminary data.</text>
</comment>
<feature type="transmembrane region" description="Helical" evidence="2">
    <location>
        <begin position="467"/>
        <end position="485"/>
    </location>
</feature>
<evidence type="ECO:0000313" key="4">
    <source>
        <dbReference type="Proteomes" id="UP001521184"/>
    </source>
</evidence>
<gene>
    <name evidence="3" type="ORF">SLS58_011295</name>
</gene>
<sequence>MFTTQRKQIIREAVWKPWKPARSKEHENVLPSLQSIKHEQLSTRQEDIQFLEYWKYENLDAAQPGVNCFAGIIHDGHVSDWLHQQGPFALRKPSPEHNVVGGIRILICEQRESNPLTFPISRDSYLRVEKHFHLSPATLPYFRNSGYSHNWRHVTTGGRNELVLLTSPPTTSPIAGVRLSLSHDLNTSVTTAFLYGPHLLSAPPAGVTVCGAAASWCARPVPLVPQLRELLDAYGAGASWTHPLLLPTLLLANAVDRTQAFCAREMAARVAAADEELRSKARTRAGGVEAMMGEVAAVAAEAVGVEGLCAWENRIAVWLGDVAARTEGLLVPVREEWESGGDGYGDSSWELREMVEQLRTATESGVEEARRLRAKAGWLVDMLNTSVTQTNNLLTAQLAATATRDGASVKSIALLNTLFLPAIFVATLITTFTCSTHTNGTMTSTTTTSSENSSGTNPLLSRNLRTYWATTIPLTALLLLSWLVWRHRAARLFESDYAAIQRGEDAVVAGGPARPPPPPPPQQPSSPLPAASATPPATVAASKGAGSSSSSSSSSGSKERSARVAATEVVDLEDGRVRERGGHHGRGARSRVSALLMPSSLTAENNRRASSMSTWPTGPSGVSAPEMVGAGTAATVVGRRGKGKDWEDL</sequence>
<keyword evidence="4" id="KW-1185">Reference proteome</keyword>
<feature type="compositionally biased region" description="Polar residues" evidence="1">
    <location>
        <begin position="599"/>
        <end position="617"/>
    </location>
</feature>
<keyword evidence="2" id="KW-0812">Transmembrane</keyword>
<proteinExistence type="predicted"/>
<feature type="transmembrane region" description="Helical" evidence="2">
    <location>
        <begin position="412"/>
        <end position="432"/>
    </location>
</feature>
<feature type="region of interest" description="Disordered" evidence="1">
    <location>
        <begin position="508"/>
        <end position="649"/>
    </location>
</feature>
<name>A0ABR3T0E9_9PEZI</name>
<feature type="compositionally biased region" description="Low complexity" evidence="1">
    <location>
        <begin position="528"/>
        <end position="556"/>
    </location>
</feature>
<dbReference type="EMBL" id="JAKEKT020000175">
    <property type="protein sequence ID" value="KAL1632882.1"/>
    <property type="molecule type" value="Genomic_DNA"/>
</dbReference>
<feature type="compositionally biased region" description="Pro residues" evidence="1">
    <location>
        <begin position="513"/>
        <end position="527"/>
    </location>
</feature>
<keyword evidence="2" id="KW-1133">Transmembrane helix</keyword>
<organism evidence="3 4">
    <name type="scientific">Diplodia intermedia</name>
    <dbReference type="NCBI Taxonomy" id="856260"/>
    <lineage>
        <taxon>Eukaryota</taxon>
        <taxon>Fungi</taxon>
        <taxon>Dikarya</taxon>
        <taxon>Ascomycota</taxon>
        <taxon>Pezizomycotina</taxon>
        <taxon>Dothideomycetes</taxon>
        <taxon>Dothideomycetes incertae sedis</taxon>
        <taxon>Botryosphaeriales</taxon>
        <taxon>Botryosphaeriaceae</taxon>
        <taxon>Diplodia</taxon>
    </lineage>
</organism>
<evidence type="ECO:0000256" key="2">
    <source>
        <dbReference type="SAM" id="Phobius"/>
    </source>
</evidence>
<feature type="compositionally biased region" description="Basic and acidic residues" evidence="1">
    <location>
        <begin position="573"/>
        <end position="582"/>
    </location>
</feature>
<accession>A0ABR3T0E9</accession>
<evidence type="ECO:0000313" key="3">
    <source>
        <dbReference type="EMBL" id="KAL1632882.1"/>
    </source>
</evidence>
<reference evidence="3 4" key="1">
    <citation type="journal article" date="2023" name="Plant Dis.">
        <title>First Report of Diplodia intermedia Causing Canker and Dieback Diseases on Apple Trees in Canada.</title>
        <authorList>
            <person name="Ellouze W."/>
            <person name="Ilyukhin E."/>
            <person name="Sulman M."/>
            <person name="Ali S."/>
        </authorList>
    </citation>
    <scope>NUCLEOTIDE SEQUENCE [LARGE SCALE GENOMIC DNA]</scope>
    <source>
        <strain evidence="3 4">M45-28</strain>
    </source>
</reference>
<protein>
    <submittedName>
        <fullName evidence="3">Uncharacterized protein</fullName>
    </submittedName>
</protein>
<evidence type="ECO:0000256" key="1">
    <source>
        <dbReference type="SAM" id="MobiDB-lite"/>
    </source>
</evidence>